<reference evidence="12" key="1">
    <citation type="journal article" date="2013" name="Nat. Genet.">
        <title>The draft genomes of soft-shell turtle and green sea turtle yield insights into the development and evolution of the turtle-specific body plan.</title>
        <authorList>
            <person name="Wang Z."/>
            <person name="Pascual-Anaya J."/>
            <person name="Zadissa A."/>
            <person name="Li W."/>
            <person name="Niimura Y."/>
            <person name="Huang Z."/>
            <person name="Li C."/>
            <person name="White S."/>
            <person name="Xiong Z."/>
            <person name="Fang D."/>
            <person name="Wang B."/>
            <person name="Ming Y."/>
            <person name="Chen Y."/>
            <person name="Zheng Y."/>
            <person name="Kuraku S."/>
            <person name="Pignatelli M."/>
            <person name="Herrero J."/>
            <person name="Beal K."/>
            <person name="Nozawa M."/>
            <person name="Li Q."/>
            <person name="Wang J."/>
            <person name="Zhang H."/>
            <person name="Yu L."/>
            <person name="Shigenobu S."/>
            <person name="Wang J."/>
            <person name="Liu J."/>
            <person name="Flicek P."/>
            <person name="Searle S."/>
            <person name="Wang J."/>
            <person name="Kuratani S."/>
            <person name="Yin Y."/>
            <person name="Aken B."/>
            <person name="Zhang G."/>
            <person name="Irie N."/>
        </authorList>
    </citation>
    <scope>NUCLEOTIDE SEQUENCE [LARGE SCALE GENOMIC DNA]</scope>
</reference>
<keyword evidence="5" id="KW-0297">G-protein coupled receptor</keyword>
<evidence type="ECO:0000313" key="12">
    <source>
        <dbReference type="Proteomes" id="UP000031443"/>
    </source>
</evidence>
<sequence length="127" mass="14757">MNRCTLYMILSIVLTCWACFIPFWLWQLLSIYYYKPENLTTTTVYINFIVTCLAYCNSCINPFLYTLLSKNYKEYLRSLQKNCINLSKIKPKRCSSRRSMVSGSHAYTESIAIAQITGLTNEDVCTL</sequence>
<evidence type="ECO:0000256" key="6">
    <source>
        <dbReference type="ARBA" id="ARBA00023136"/>
    </source>
</evidence>
<evidence type="ECO:0000256" key="5">
    <source>
        <dbReference type="ARBA" id="ARBA00023040"/>
    </source>
</evidence>
<keyword evidence="2" id="KW-1003">Cell membrane</keyword>
<dbReference type="InterPro" id="IPR017452">
    <property type="entry name" value="GPCR_Rhodpsn_7TM"/>
</dbReference>
<dbReference type="PRINTS" id="PR00237">
    <property type="entry name" value="GPCRRHODOPSN"/>
</dbReference>
<keyword evidence="6 9" id="KW-0472">Membrane</keyword>
<dbReference type="PANTHER" id="PTHR24229:SF40">
    <property type="entry name" value="ALLATOSTATIN C RECEPTOR 1-RELATED"/>
    <property type="match status" value="1"/>
</dbReference>
<evidence type="ECO:0000259" key="10">
    <source>
        <dbReference type="PROSITE" id="PS50262"/>
    </source>
</evidence>
<evidence type="ECO:0000256" key="3">
    <source>
        <dbReference type="ARBA" id="ARBA00022692"/>
    </source>
</evidence>
<dbReference type="InterPro" id="IPR000276">
    <property type="entry name" value="GPCR_Rhodpsn"/>
</dbReference>
<accession>M7BBW6</accession>
<dbReference type="SUPFAM" id="SSF81321">
    <property type="entry name" value="Family A G protein-coupled receptor-like"/>
    <property type="match status" value="1"/>
</dbReference>
<dbReference type="GO" id="GO:0043005">
    <property type="term" value="C:neuron projection"/>
    <property type="evidence" value="ECO:0007669"/>
    <property type="project" value="TreeGrafter"/>
</dbReference>
<keyword evidence="12" id="KW-1185">Reference proteome</keyword>
<evidence type="ECO:0000256" key="8">
    <source>
        <dbReference type="ARBA" id="ARBA00023224"/>
    </source>
</evidence>
<keyword evidence="7 11" id="KW-0675">Receptor</keyword>
<name>M7BBW6_CHEMY</name>
<evidence type="ECO:0000256" key="4">
    <source>
        <dbReference type="ARBA" id="ARBA00022989"/>
    </source>
</evidence>
<feature type="transmembrane region" description="Helical" evidence="9">
    <location>
        <begin position="7"/>
        <end position="25"/>
    </location>
</feature>
<dbReference type="Gene3D" id="1.20.1070.10">
    <property type="entry name" value="Rhodopsin 7-helix transmembrane proteins"/>
    <property type="match status" value="1"/>
</dbReference>
<dbReference type="GO" id="GO:0005886">
    <property type="term" value="C:plasma membrane"/>
    <property type="evidence" value="ECO:0007669"/>
    <property type="project" value="UniProtKB-SubCell"/>
</dbReference>
<protein>
    <submittedName>
        <fullName evidence="11">Urotensin-2 receptor</fullName>
    </submittedName>
</protein>
<dbReference type="GO" id="GO:0007218">
    <property type="term" value="P:neuropeptide signaling pathway"/>
    <property type="evidence" value="ECO:0007669"/>
    <property type="project" value="TreeGrafter"/>
</dbReference>
<dbReference type="PANTHER" id="PTHR24229">
    <property type="entry name" value="NEUROPEPTIDES RECEPTOR"/>
    <property type="match status" value="1"/>
</dbReference>
<feature type="transmembrane region" description="Helical" evidence="9">
    <location>
        <begin position="45"/>
        <end position="68"/>
    </location>
</feature>
<evidence type="ECO:0000313" key="11">
    <source>
        <dbReference type="EMBL" id="EMP33060.1"/>
    </source>
</evidence>
<keyword evidence="3 9" id="KW-0812">Transmembrane</keyword>
<evidence type="ECO:0000256" key="2">
    <source>
        <dbReference type="ARBA" id="ARBA00022475"/>
    </source>
</evidence>
<gene>
    <name evidence="11" type="ORF">UY3_09782</name>
</gene>
<evidence type="ECO:0000256" key="9">
    <source>
        <dbReference type="SAM" id="Phobius"/>
    </source>
</evidence>
<organism evidence="11 12">
    <name type="scientific">Chelonia mydas</name>
    <name type="common">Green sea-turtle</name>
    <name type="synonym">Chelonia agassizi</name>
    <dbReference type="NCBI Taxonomy" id="8469"/>
    <lineage>
        <taxon>Eukaryota</taxon>
        <taxon>Metazoa</taxon>
        <taxon>Chordata</taxon>
        <taxon>Craniata</taxon>
        <taxon>Vertebrata</taxon>
        <taxon>Euteleostomi</taxon>
        <taxon>Archelosauria</taxon>
        <taxon>Testudinata</taxon>
        <taxon>Testudines</taxon>
        <taxon>Cryptodira</taxon>
        <taxon>Durocryptodira</taxon>
        <taxon>Americhelydia</taxon>
        <taxon>Chelonioidea</taxon>
        <taxon>Cheloniidae</taxon>
        <taxon>Chelonia</taxon>
    </lineage>
</organism>
<dbReference type="EMBL" id="KB537352">
    <property type="protein sequence ID" value="EMP33060.1"/>
    <property type="molecule type" value="Genomic_DNA"/>
</dbReference>
<dbReference type="PROSITE" id="PS50262">
    <property type="entry name" value="G_PROTEIN_RECEP_F1_2"/>
    <property type="match status" value="1"/>
</dbReference>
<keyword evidence="8" id="KW-0807">Transducer</keyword>
<dbReference type="STRING" id="8469.M7BBW6"/>
<proteinExistence type="predicted"/>
<comment type="subcellular location">
    <subcellularLocation>
        <location evidence="1">Cell membrane</location>
        <topology evidence="1">Multi-pass membrane protein</topology>
    </subcellularLocation>
</comment>
<feature type="domain" description="G-protein coupled receptors family 1 profile" evidence="10">
    <location>
        <begin position="1"/>
        <end position="65"/>
    </location>
</feature>
<dbReference type="GO" id="GO:0004930">
    <property type="term" value="F:G protein-coupled receptor activity"/>
    <property type="evidence" value="ECO:0007669"/>
    <property type="project" value="UniProtKB-KW"/>
</dbReference>
<dbReference type="Proteomes" id="UP000031443">
    <property type="component" value="Unassembled WGS sequence"/>
</dbReference>
<evidence type="ECO:0000256" key="1">
    <source>
        <dbReference type="ARBA" id="ARBA00004651"/>
    </source>
</evidence>
<dbReference type="AlphaFoldDB" id="M7BBW6"/>
<evidence type="ECO:0000256" key="7">
    <source>
        <dbReference type="ARBA" id="ARBA00023170"/>
    </source>
</evidence>
<keyword evidence="4 9" id="KW-1133">Transmembrane helix</keyword>
<dbReference type="GO" id="GO:0042923">
    <property type="term" value="F:neuropeptide binding"/>
    <property type="evidence" value="ECO:0007669"/>
    <property type="project" value="TreeGrafter"/>
</dbReference>